<feature type="region of interest" description="Disordered" evidence="1">
    <location>
        <begin position="324"/>
        <end position="345"/>
    </location>
</feature>
<dbReference type="AlphaFoldDB" id="A0A0K1Q019"/>
<proteinExistence type="predicted"/>
<evidence type="ECO:0000256" key="1">
    <source>
        <dbReference type="SAM" id="MobiDB-lite"/>
    </source>
</evidence>
<keyword evidence="3" id="KW-1185">Reference proteome</keyword>
<reference evidence="2 3" key="1">
    <citation type="submission" date="2015-08" db="EMBL/GenBank/DDBJ databases">
        <authorList>
            <person name="Babu N.S."/>
            <person name="Beckwith C.J."/>
            <person name="Beseler K.G."/>
            <person name="Brison A."/>
            <person name="Carone J.V."/>
            <person name="Caskin T.P."/>
            <person name="Diamond M."/>
            <person name="Durham M.E."/>
            <person name="Foxe J.M."/>
            <person name="Go M."/>
            <person name="Henderson B.A."/>
            <person name="Jones I.B."/>
            <person name="McGettigan J.A."/>
            <person name="Micheletti S.J."/>
            <person name="Nasrallah M.E."/>
            <person name="Ortiz D."/>
            <person name="Piller C.R."/>
            <person name="Privatt S.R."/>
            <person name="Schneider S.L."/>
            <person name="Sharp S."/>
            <person name="Smith T.C."/>
            <person name="Stanton J.D."/>
            <person name="Ullery H.E."/>
            <person name="Wilson R.J."/>
            <person name="Serrano M.G."/>
            <person name="Buck G."/>
            <person name="Lee V."/>
            <person name="Wang Y."/>
            <person name="Carvalho R."/>
            <person name="Voegtly L."/>
            <person name="Shi R."/>
            <person name="Duckworth R."/>
            <person name="Johnson A."/>
            <person name="Loviza R."/>
            <person name="Walstead R."/>
            <person name="Shah Z."/>
            <person name="Kiflezghi M."/>
            <person name="Wade K."/>
            <person name="Ball S.L."/>
            <person name="Bradley K.W."/>
            <person name="Asai D.J."/>
            <person name="Bowman C.A."/>
            <person name="Russell D.A."/>
            <person name="Pope W.H."/>
            <person name="Jacobs-Sera D."/>
            <person name="Hendrix R.W."/>
            <person name="Hatfull G.F."/>
        </authorList>
    </citation>
    <scope>NUCLEOTIDE SEQUENCE [LARGE SCALE GENOMIC DNA]</scope>
    <source>
        <strain evidence="2 3">DSM 27648</strain>
    </source>
</reference>
<gene>
    <name evidence="2" type="ORF">AKJ09_05794</name>
</gene>
<dbReference type="EMBL" id="CP012333">
    <property type="protein sequence ID" value="AKU99130.1"/>
    <property type="molecule type" value="Genomic_DNA"/>
</dbReference>
<evidence type="ECO:0000313" key="3">
    <source>
        <dbReference type="Proteomes" id="UP000064967"/>
    </source>
</evidence>
<accession>A0A0K1Q019</accession>
<name>A0A0K1Q019_9BACT</name>
<organism evidence="2 3">
    <name type="scientific">Labilithrix luteola</name>
    <dbReference type="NCBI Taxonomy" id="1391654"/>
    <lineage>
        <taxon>Bacteria</taxon>
        <taxon>Pseudomonadati</taxon>
        <taxon>Myxococcota</taxon>
        <taxon>Polyangia</taxon>
        <taxon>Polyangiales</taxon>
        <taxon>Labilitrichaceae</taxon>
        <taxon>Labilithrix</taxon>
    </lineage>
</organism>
<sequence length="345" mass="35641">MQWALGGLACSALLVVACGDDEATVKAVNDVDAGAEVLDSGSAEPLADAGDASDAADAFVPCGPGDEVKTTVGDGGATLSLCGATLEVPEGALEAGSPVGIAVVAAPAAPWFDHELSGPVFRFTPDDIALELPAKIGLTRDTTKARGPVLARWLPVEKEWGEHEGCLKDDVLSLETIGLGTFGLMQDVNTYPPAASGLGTATVSLDLGGVATSWTVPGNGGYAVYEPGVDGRSFMLVARRTEGDDLEALDIRGVIQNNQPSGIVQVSWLTTAPDAKSWSWVEPIHGPATSFTMTETSPGTYTGELHVVGHYGDETTEMGATFTMTPGKFRPPPSYSCGHPEGDPR</sequence>
<dbReference type="Proteomes" id="UP000064967">
    <property type="component" value="Chromosome"/>
</dbReference>
<evidence type="ECO:0000313" key="2">
    <source>
        <dbReference type="EMBL" id="AKU99130.1"/>
    </source>
</evidence>
<dbReference type="PATRIC" id="fig|1391654.3.peg.5873"/>
<dbReference type="KEGG" id="llu:AKJ09_05794"/>
<protein>
    <submittedName>
        <fullName evidence="2">Uncharacterized protein</fullName>
    </submittedName>
</protein>